<proteinExistence type="predicted"/>
<keyword evidence="2" id="KW-1185">Reference proteome</keyword>
<dbReference type="EMBL" id="QTSX02002954">
    <property type="protein sequence ID" value="KAJ9072882.1"/>
    <property type="molecule type" value="Genomic_DNA"/>
</dbReference>
<evidence type="ECO:0000313" key="2">
    <source>
        <dbReference type="Proteomes" id="UP001165960"/>
    </source>
</evidence>
<name>A0ACC2TEC3_9FUNG</name>
<sequence length="192" mass="21496">MDPLPDILVPDLDILFVGLNPGVTSSRSGHHFGFPKNSFWECLYKSGLTDRALTREEDILLPSEYNYGLTNLVERPTISSKGLSRQEMKDAVPSLYAKIASFKPKIACFLGKQLSETILNRKVDFGLQEISIPDCETWIFVCPSTSGLATNLTKVQKIAIFQDLLFCLEFLKSALDTPLAEPQKVHLDFRQA</sequence>
<protein>
    <submittedName>
        <fullName evidence="1">Uncharacterized protein</fullName>
    </submittedName>
</protein>
<evidence type="ECO:0000313" key="1">
    <source>
        <dbReference type="EMBL" id="KAJ9072882.1"/>
    </source>
</evidence>
<accession>A0ACC2TEC3</accession>
<organism evidence="1 2">
    <name type="scientific">Entomophthora muscae</name>
    <dbReference type="NCBI Taxonomy" id="34485"/>
    <lineage>
        <taxon>Eukaryota</taxon>
        <taxon>Fungi</taxon>
        <taxon>Fungi incertae sedis</taxon>
        <taxon>Zoopagomycota</taxon>
        <taxon>Entomophthoromycotina</taxon>
        <taxon>Entomophthoromycetes</taxon>
        <taxon>Entomophthorales</taxon>
        <taxon>Entomophthoraceae</taxon>
        <taxon>Entomophthora</taxon>
    </lineage>
</organism>
<dbReference type="Proteomes" id="UP001165960">
    <property type="component" value="Unassembled WGS sequence"/>
</dbReference>
<gene>
    <name evidence="1" type="ORF">DSO57_1022586</name>
</gene>
<comment type="caution">
    <text evidence="1">The sequence shown here is derived from an EMBL/GenBank/DDBJ whole genome shotgun (WGS) entry which is preliminary data.</text>
</comment>
<reference evidence="1" key="1">
    <citation type="submission" date="2022-04" db="EMBL/GenBank/DDBJ databases">
        <title>Genome of the entomopathogenic fungus Entomophthora muscae.</title>
        <authorList>
            <person name="Elya C."/>
            <person name="Lovett B.R."/>
            <person name="Lee E."/>
            <person name="Macias A.M."/>
            <person name="Hajek A.E."/>
            <person name="De Bivort B.L."/>
            <person name="Kasson M.T."/>
            <person name="De Fine Licht H.H."/>
            <person name="Stajich J.E."/>
        </authorList>
    </citation>
    <scope>NUCLEOTIDE SEQUENCE</scope>
    <source>
        <strain evidence="1">Berkeley</strain>
    </source>
</reference>